<organism evidence="8 9">
    <name type="scientific">Ustilaginoidea virens</name>
    <name type="common">Rice false smut fungus</name>
    <name type="synonym">Villosiclava virens</name>
    <dbReference type="NCBI Taxonomy" id="1159556"/>
    <lineage>
        <taxon>Eukaryota</taxon>
        <taxon>Fungi</taxon>
        <taxon>Dikarya</taxon>
        <taxon>Ascomycota</taxon>
        <taxon>Pezizomycotina</taxon>
        <taxon>Sordariomycetes</taxon>
        <taxon>Hypocreomycetidae</taxon>
        <taxon>Hypocreales</taxon>
        <taxon>Clavicipitaceae</taxon>
        <taxon>Ustilaginoidea</taxon>
    </lineage>
</organism>
<evidence type="ECO:0000256" key="7">
    <source>
        <dbReference type="SAM" id="MobiDB-lite"/>
    </source>
</evidence>
<feature type="region of interest" description="Disordered" evidence="7">
    <location>
        <begin position="132"/>
        <end position="160"/>
    </location>
</feature>
<dbReference type="InterPro" id="IPR010580">
    <property type="entry name" value="ER_stress-assoc"/>
</dbReference>
<gene>
    <name evidence="8" type="ORF">UV8b_03157</name>
</gene>
<dbReference type="AlphaFoldDB" id="A0A8E5MGJ2"/>
<feature type="transmembrane region" description="Helical" evidence="6">
    <location>
        <begin position="166"/>
        <end position="184"/>
    </location>
</feature>
<keyword evidence="4 6" id="KW-1133">Transmembrane helix</keyword>
<accession>A0A8E5MGJ2</accession>
<dbReference type="RefSeq" id="XP_042996589.1">
    <property type="nucleotide sequence ID" value="XM_043140655.1"/>
</dbReference>
<comment type="similarity">
    <text evidence="1 6">Belongs to the RAMP4 family.</text>
</comment>
<evidence type="ECO:0000313" key="9">
    <source>
        <dbReference type="Proteomes" id="UP000027002"/>
    </source>
</evidence>
<evidence type="ECO:0000256" key="6">
    <source>
        <dbReference type="RuleBase" id="RU364120"/>
    </source>
</evidence>
<keyword evidence="9" id="KW-1185">Reference proteome</keyword>
<proteinExistence type="inferred from homology"/>
<feature type="region of interest" description="Disordered" evidence="7">
    <location>
        <begin position="85"/>
        <end position="120"/>
    </location>
</feature>
<sequence length="189" mass="20655">MACVDGAAGSPKASSGLCPAPPRHAPPLANGRQDKLFTSHICRSWRVLSLPFLPHVNSPPPSLPQPGGTNDKLNFPSANLAIALSTRRDSPSLEPRSPARQNTDRRKRDRPPTLPIPKRTHTMAQTLEQRRRNAKFAKDQEARMGKPEDPAKKRVKETPKSPISPVWIGVLGFLVVGGLLFEALSRMLG</sequence>
<comment type="function">
    <text evidence="6">Interacts with target proteins during translocation into the lumen of the endoplasmic reticulum. Protects unfolded target proteins against degradation and facilitate correct glycosylation.</text>
</comment>
<dbReference type="EMBL" id="CP072754">
    <property type="protein sequence ID" value="QUC18916.1"/>
    <property type="molecule type" value="Genomic_DNA"/>
</dbReference>
<evidence type="ECO:0000256" key="5">
    <source>
        <dbReference type="ARBA" id="ARBA00023136"/>
    </source>
</evidence>
<evidence type="ECO:0000256" key="4">
    <source>
        <dbReference type="ARBA" id="ARBA00022989"/>
    </source>
</evidence>
<dbReference type="GO" id="GO:0005789">
    <property type="term" value="C:endoplasmic reticulum membrane"/>
    <property type="evidence" value="ECO:0007669"/>
    <property type="project" value="UniProtKB-SubCell"/>
</dbReference>
<protein>
    <recommendedName>
        <fullName evidence="6">Stress-associated endoplasmic reticulum protein</fullName>
    </recommendedName>
</protein>
<dbReference type="GeneID" id="66063935"/>
<keyword evidence="5 6" id="KW-0472">Membrane</keyword>
<evidence type="ECO:0000313" key="8">
    <source>
        <dbReference type="EMBL" id="QUC18916.1"/>
    </source>
</evidence>
<evidence type="ECO:0000256" key="1">
    <source>
        <dbReference type="ARBA" id="ARBA00005500"/>
    </source>
</evidence>
<keyword evidence="3 6" id="KW-0256">Endoplasmic reticulum</keyword>
<dbReference type="Pfam" id="PF06624">
    <property type="entry name" value="RAMP4"/>
    <property type="match status" value="1"/>
</dbReference>
<name>A0A8E5MGJ2_USTVR</name>
<reference evidence="8" key="1">
    <citation type="submission" date="2020-03" db="EMBL/GenBank/DDBJ databases">
        <title>A mixture of massive structural variations and highly conserved coding sequences in Ustilaginoidea virens genome.</title>
        <authorList>
            <person name="Zhang K."/>
            <person name="Zhao Z."/>
            <person name="Zhang Z."/>
            <person name="Li Y."/>
            <person name="Hsiang T."/>
            <person name="Sun W."/>
        </authorList>
    </citation>
    <scope>NUCLEOTIDE SEQUENCE</scope>
    <source>
        <strain evidence="8">UV-8b</strain>
    </source>
</reference>
<keyword evidence="2 6" id="KW-0812">Transmembrane</keyword>
<evidence type="ECO:0000256" key="3">
    <source>
        <dbReference type="ARBA" id="ARBA00022824"/>
    </source>
</evidence>
<dbReference type="KEGG" id="uvi:66063935"/>
<dbReference type="Proteomes" id="UP000027002">
    <property type="component" value="Chromosome 2"/>
</dbReference>
<dbReference type="OrthoDB" id="16679at2759"/>
<feature type="compositionally biased region" description="Basic and acidic residues" evidence="7">
    <location>
        <begin position="132"/>
        <end position="159"/>
    </location>
</feature>
<evidence type="ECO:0000256" key="2">
    <source>
        <dbReference type="ARBA" id="ARBA00022692"/>
    </source>
</evidence>
<comment type="subcellular location">
    <subcellularLocation>
        <location evidence="6">Membrane</location>
        <topology evidence="6">Single-pass membrane protein</topology>
    </subcellularLocation>
    <subcellularLocation>
        <location evidence="6">Endoplasmic reticulum membrane</location>
        <topology evidence="6">Single-pass membrane protein</topology>
    </subcellularLocation>
</comment>
<feature type="region of interest" description="Disordered" evidence="7">
    <location>
        <begin position="1"/>
        <end position="31"/>
    </location>
</feature>